<dbReference type="InterPro" id="IPR038389">
    <property type="entry name" value="PSMG2_sf"/>
</dbReference>
<dbReference type="Pfam" id="PF09754">
    <property type="entry name" value="PAC2"/>
    <property type="match status" value="1"/>
</dbReference>
<proteinExistence type="predicted"/>
<name>A0A160VCC6_9ZZZZ</name>
<protein>
    <recommendedName>
        <fullName evidence="2">PAC2 family protein</fullName>
    </recommendedName>
</protein>
<dbReference type="EMBL" id="FAXA01000368">
    <property type="protein sequence ID" value="CUV03185.1"/>
    <property type="molecule type" value="Genomic_DNA"/>
</dbReference>
<accession>A0A160VCC6</accession>
<dbReference type="SUPFAM" id="SSF159659">
    <property type="entry name" value="Cgl1923-like"/>
    <property type="match status" value="1"/>
</dbReference>
<reference evidence="1" key="1">
    <citation type="submission" date="2015-10" db="EMBL/GenBank/DDBJ databases">
        <authorList>
            <person name="Gilbert D.G."/>
        </authorList>
    </citation>
    <scope>NUCLEOTIDE SEQUENCE</scope>
</reference>
<organism evidence="1">
    <name type="scientific">hydrothermal vent metagenome</name>
    <dbReference type="NCBI Taxonomy" id="652676"/>
    <lineage>
        <taxon>unclassified sequences</taxon>
        <taxon>metagenomes</taxon>
        <taxon>ecological metagenomes</taxon>
    </lineage>
</organism>
<dbReference type="Gene3D" id="3.40.50.10900">
    <property type="entry name" value="PAC-like subunit"/>
    <property type="match status" value="1"/>
</dbReference>
<dbReference type="AlphaFoldDB" id="A0A160VCC6"/>
<evidence type="ECO:0000313" key="1">
    <source>
        <dbReference type="EMBL" id="CUV03185.1"/>
    </source>
</evidence>
<sequence>MADDLLNMESKPPAKQLIAGWRRQWSDGGEISSGLPRYLISKLGATQIGEMGPEVNKLCYPFQVPGTHDTYRPRVVYNNGLPVQPMTRRNRFYDAGNGLILFLGQEPWFRIDVYAEAFFQAVTELGSPKIVAVEGYNGAAPPDMERSVSCIYSRADMKENLDQYGLRYSNYGSQSRNGPTIAMALVTIAHYEHPDLEMLRMGAMAPMYPFLTSNNDPVGISRDHRAFYDIMRRLKSMFDLDIDLSELLSLGEAESQELVDTLEKIAETNPTAKELIDRAKADFNLVPFERSVSLDPALDRTLEDILRNAPDQPDESD</sequence>
<evidence type="ECO:0008006" key="2">
    <source>
        <dbReference type="Google" id="ProtNLM"/>
    </source>
</evidence>
<gene>
    <name evidence="1" type="ORF">MGWOODY_Clf2012</name>
</gene>
<dbReference type="InterPro" id="IPR019151">
    <property type="entry name" value="Proteasome_assmbl_chaperone_2"/>
</dbReference>